<evidence type="ECO:0000313" key="2">
    <source>
        <dbReference type="EMBL" id="NVN47974.1"/>
    </source>
</evidence>
<gene>
    <name evidence="2" type="ORF">HW542_14320</name>
</gene>
<dbReference type="RefSeq" id="WP_267312228.1">
    <property type="nucleotide sequence ID" value="NZ_JABXXV010000009.1"/>
</dbReference>
<organism evidence="2 3">
    <name type="scientific">Asaia spathodeae</name>
    <dbReference type="NCBI Taxonomy" id="657016"/>
    <lineage>
        <taxon>Bacteria</taxon>
        <taxon>Pseudomonadati</taxon>
        <taxon>Pseudomonadota</taxon>
        <taxon>Alphaproteobacteria</taxon>
        <taxon>Acetobacterales</taxon>
        <taxon>Acetobacteraceae</taxon>
        <taxon>Asaia</taxon>
    </lineage>
</organism>
<dbReference type="EMBL" id="JABXXV010000009">
    <property type="protein sequence ID" value="NVN47974.1"/>
    <property type="molecule type" value="Genomic_DNA"/>
</dbReference>
<comment type="caution">
    <text evidence="2">The sequence shown here is derived from an EMBL/GenBank/DDBJ whole genome shotgun (WGS) entry which is preliminary data.</text>
</comment>
<proteinExistence type="predicted"/>
<evidence type="ECO:0000259" key="1">
    <source>
        <dbReference type="Pfam" id="PF12961"/>
    </source>
</evidence>
<protein>
    <submittedName>
        <fullName evidence="2">DUF3850 domain-containing protein</fullName>
    </submittedName>
</protein>
<sequence>MTNEKKSMRKIHQLRCQSIYFDAVKERRKTAEVRLNDRDFRVGDIVELVRFMGDLGPFEPSIIREITHILTSDEGPWLPSGYVMLSFGEAP</sequence>
<dbReference type="SUPFAM" id="SSF88697">
    <property type="entry name" value="PUA domain-like"/>
    <property type="match status" value="1"/>
</dbReference>
<keyword evidence="3" id="KW-1185">Reference proteome</keyword>
<dbReference type="InterPro" id="IPR015947">
    <property type="entry name" value="PUA-like_sf"/>
</dbReference>
<dbReference type="Proteomes" id="UP001516351">
    <property type="component" value="Unassembled WGS sequence"/>
</dbReference>
<evidence type="ECO:0000313" key="3">
    <source>
        <dbReference type="Proteomes" id="UP001516351"/>
    </source>
</evidence>
<dbReference type="Gene3D" id="2.30.130.30">
    <property type="entry name" value="Hypothetical protein"/>
    <property type="match status" value="1"/>
</dbReference>
<feature type="domain" description="DUF3850" evidence="1">
    <location>
        <begin position="11"/>
        <end position="87"/>
    </location>
</feature>
<dbReference type="InterPro" id="IPR039440">
    <property type="entry name" value="DUF3850"/>
</dbReference>
<accession>A0ABX2P928</accession>
<dbReference type="Pfam" id="PF12961">
    <property type="entry name" value="DUF3850"/>
    <property type="match status" value="1"/>
</dbReference>
<reference evidence="2 3" key="1">
    <citation type="submission" date="2020-06" db="EMBL/GenBank/DDBJ databases">
        <title>Synonyms of Asaia species.</title>
        <authorList>
            <person name="Sombolestani A."/>
        </authorList>
    </citation>
    <scope>NUCLEOTIDE SEQUENCE [LARGE SCALE GENOMIC DNA]</scope>
    <source>
        <strain evidence="2 3">LMG 27047</strain>
    </source>
</reference>
<name>A0ABX2P928_9PROT</name>